<evidence type="ECO:0000256" key="6">
    <source>
        <dbReference type="SAM" id="MobiDB-lite"/>
    </source>
</evidence>
<evidence type="ECO:0000256" key="4">
    <source>
        <dbReference type="ARBA" id="ARBA00023015"/>
    </source>
</evidence>
<dbReference type="InterPro" id="IPR056280">
    <property type="entry name" value="AIPP2-like_SPOC"/>
</dbReference>
<dbReference type="InterPro" id="IPR019786">
    <property type="entry name" value="Zinc_finger_PHD-type_CS"/>
</dbReference>
<organism evidence="8">
    <name type="scientific">Aegilops tauschii</name>
    <name type="common">Tausch's goatgrass</name>
    <name type="synonym">Aegilops squarrosa</name>
    <dbReference type="NCBI Taxonomy" id="37682"/>
    <lineage>
        <taxon>Eukaryota</taxon>
        <taxon>Viridiplantae</taxon>
        <taxon>Streptophyta</taxon>
        <taxon>Embryophyta</taxon>
        <taxon>Tracheophyta</taxon>
        <taxon>Spermatophyta</taxon>
        <taxon>Magnoliopsida</taxon>
        <taxon>Liliopsida</taxon>
        <taxon>Poales</taxon>
        <taxon>Poaceae</taxon>
        <taxon>BOP clade</taxon>
        <taxon>Pooideae</taxon>
        <taxon>Triticodae</taxon>
        <taxon>Triticeae</taxon>
        <taxon>Triticinae</taxon>
        <taxon>Aegilops</taxon>
    </lineage>
</organism>
<proteinExistence type="predicted"/>
<keyword evidence="1" id="KW-0479">Metal-binding</keyword>
<evidence type="ECO:0000256" key="2">
    <source>
        <dbReference type="ARBA" id="ARBA00022771"/>
    </source>
</evidence>
<accession>N1R4F4</accession>
<name>N1R4F4_AEGTA</name>
<dbReference type="SMART" id="SM00249">
    <property type="entry name" value="PHD"/>
    <property type="match status" value="1"/>
</dbReference>
<dbReference type="AlphaFoldDB" id="N1R4F4"/>
<dbReference type="Pfam" id="PF23121">
    <property type="entry name" value="SPOC_AIPP2"/>
    <property type="match status" value="1"/>
</dbReference>
<dbReference type="GO" id="GO:0008270">
    <property type="term" value="F:zinc ion binding"/>
    <property type="evidence" value="ECO:0007669"/>
    <property type="project" value="UniProtKB-KW"/>
</dbReference>
<keyword evidence="3" id="KW-0862">Zinc</keyword>
<feature type="region of interest" description="Disordered" evidence="6">
    <location>
        <begin position="1"/>
        <end position="29"/>
    </location>
</feature>
<evidence type="ECO:0000256" key="1">
    <source>
        <dbReference type="ARBA" id="ARBA00022723"/>
    </source>
</evidence>
<dbReference type="InterPro" id="IPR001965">
    <property type="entry name" value="Znf_PHD"/>
</dbReference>
<dbReference type="InterPro" id="IPR013083">
    <property type="entry name" value="Znf_RING/FYVE/PHD"/>
</dbReference>
<dbReference type="GO" id="GO:0140566">
    <property type="term" value="F:histone reader activity"/>
    <property type="evidence" value="ECO:0007669"/>
    <property type="project" value="InterPro"/>
</dbReference>
<evidence type="ECO:0000256" key="3">
    <source>
        <dbReference type="ARBA" id="ARBA00022833"/>
    </source>
</evidence>
<evidence type="ECO:0000313" key="8">
    <source>
        <dbReference type="EnsemblPlants" id="EMT33528"/>
    </source>
</evidence>
<feature type="region of interest" description="Disordered" evidence="6">
    <location>
        <begin position="86"/>
        <end position="108"/>
    </location>
</feature>
<dbReference type="SUPFAM" id="SSF57903">
    <property type="entry name" value="FYVE/PHD zinc finger"/>
    <property type="match status" value="1"/>
</dbReference>
<sequence>MPPPPPPPLAQGMARPTAAAAAAGEDHATKDEARPAARCEICGSGENQHVMFSCIQCNGCQHRYCLLMVEFEMRYDWCCSECKKKADGDPKPIQGEKTEFQRPEKSHRNVAHQIGVKTPQIYENSKLKFIPCEEAALLSRERPAVHYTRRFVMRRSQSCSMKCVSPSRSDGQAFSLKRCAVASQNPIKADDTKKRQKVQSGAAIPMIPHNTKGEVTKIDQQLQDQPKEEKVANADRGKCNSWVDDQPTGKSALNASVLTDADSGCGSGTKSLHNNIDMPVIISSSAEYARRPPPEAHCWTGCFLLSDGESSNLGEFKAYFPSVVSSRVCNIAKKMPNNIQLKISPRMNYWPKTFDEFCPVYDDIALIFFSAELDCYNKKHPRRLEAYNSFVMKAYIDDIMLLIYSSEVLPPDSQWIDGESYLWGVFVKPKAKSNHAHLGSGAGSQFEGRLRTLHHMPQCSHYGTEASDWFNPLELLAEGSSNGPALRCIAAKVGRCSVGLESLGINHLEGQQACQWDRYKTPWLYRTRRLRCPMCRVINPRPRVKLERGSVVGIVQSARTQRRIARFNASVIFATKLLIQREPTYGWMVRGTMVSPAHQGLFPAQSFRGARRGRAWMVSSFAATRTAASAASAAAAMSAARRASAAATCELRWDFPEEESMMQYIGDKYFPQLRTKVINPVGEPRNT</sequence>
<keyword evidence="4" id="KW-0805">Transcription regulation</keyword>
<dbReference type="InterPro" id="IPR049914">
    <property type="entry name" value="PHD1-3/5-6"/>
</dbReference>
<dbReference type="Gene3D" id="3.30.40.10">
    <property type="entry name" value="Zinc/RING finger domain, C3HC4 (zinc finger)"/>
    <property type="match status" value="1"/>
</dbReference>
<dbReference type="GO" id="GO:0034244">
    <property type="term" value="P:negative regulation of transcription elongation by RNA polymerase II"/>
    <property type="evidence" value="ECO:0007669"/>
    <property type="project" value="InterPro"/>
</dbReference>
<dbReference type="PANTHER" id="PTHR33304:SF36">
    <property type="entry name" value="GB|AAF26970.1-RELATED"/>
    <property type="match status" value="1"/>
</dbReference>
<feature type="domain" description="Zinc finger PHD-type" evidence="7">
    <location>
        <begin position="38"/>
        <end position="83"/>
    </location>
</feature>
<feature type="compositionally biased region" description="Basic and acidic residues" evidence="6">
    <location>
        <begin position="86"/>
        <end position="107"/>
    </location>
</feature>
<keyword evidence="2" id="KW-0863">Zinc-finger</keyword>
<dbReference type="PROSITE" id="PS01359">
    <property type="entry name" value="ZF_PHD_1"/>
    <property type="match status" value="1"/>
</dbReference>
<dbReference type="PANTHER" id="PTHR33304">
    <property type="match status" value="1"/>
</dbReference>
<evidence type="ECO:0000259" key="7">
    <source>
        <dbReference type="SMART" id="SM00249"/>
    </source>
</evidence>
<protein>
    <recommendedName>
        <fullName evidence="7">Zinc finger PHD-type domain-containing protein</fullName>
    </recommendedName>
</protein>
<reference evidence="8" key="1">
    <citation type="submission" date="2015-06" db="UniProtKB">
        <authorList>
            <consortium name="EnsemblPlants"/>
        </authorList>
    </citation>
    <scope>IDENTIFICATION</scope>
</reference>
<keyword evidence="5" id="KW-0804">Transcription</keyword>
<evidence type="ECO:0000256" key="5">
    <source>
        <dbReference type="ARBA" id="ARBA00023163"/>
    </source>
</evidence>
<dbReference type="EnsemblPlants" id="EMT33528">
    <property type="protein sequence ID" value="EMT33528"/>
    <property type="gene ID" value="F775_06362"/>
</dbReference>
<dbReference type="InterPro" id="IPR011011">
    <property type="entry name" value="Znf_FYVE_PHD"/>
</dbReference>